<accession>A0A0A8Z1B9</accession>
<evidence type="ECO:0000313" key="1">
    <source>
        <dbReference type="EMBL" id="JAD28632.1"/>
    </source>
</evidence>
<reference evidence="1" key="1">
    <citation type="submission" date="2014-09" db="EMBL/GenBank/DDBJ databases">
        <authorList>
            <person name="Magalhaes I.L.F."/>
            <person name="Oliveira U."/>
            <person name="Santos F.R."/>
            <person name="Vidigal T.H.D.A."/>
            <person name="Brescovit A.D."/>
            <person name="Santos A.J."/>
        </authorList>
    </citation>
    <scope>NUCLEOTIDE SEQUENCE</scope>
    <source>
        <tissue evidence="1">Shoot tissue taken approximately 20 cm above the soil surface</tissue>
    </source>
</reference>
<name>A0A0A8Z1B9_ARUDO</name>
<reference evidence="1" key="2">
    <citation type="journal article" date="2015" name="Data Brief">
        <title>Shoot transcriptome of the giant reed, Arundo donax.</title>
        <authorList>
            <person name="Barrero R.A."/>
            <person name="Guerrero F.D."/>
            <person name="Moolhuijzen P."/>
            <person name="Goolsby J.A."/>
            <person name="Tidwell J."/>
            <person name="Bellgard S.E."/>
            <person name="Bellgard M.I."/>
        </authorList>
    </citation>
    <scope>NUCLEOTIDE SEQUENCE</scope>
    <source>
        <tissue evidence="1">Shoot tissue taken approximately 20 cm above the soil surface</tissue>
    </source>
</reference>
<sequence length="36" mass="3821">MNLHIACATSNFPVSFSNKATNLSTIVMIVSFSSGM</sequence>
<dbReference type="EMBL" id="GBRH01269263">
    <property type="protein sequence ID" value="JAD28632.1"/>
    <property type="molecule type" value="Transcribed_RNA"/>
</dbReference>
<protein>
    <submittedName>
        <fullName evidence="1">Uncharacterized protein</fullName>
    </submittedName>
</protein>
<dbReference type="AlphaFoldDB" id="A0A0A8Z1B9"/>
<organism evidence="1">
    <name type="scientific">Arundo donax</name>
    <name type="common">Giant reed</name>
    <name type="synonym">Donax arundinaceus</name>
    <dbReference type="NCBI Taxonomy" id="35708"/>
    <lineage>
        <taxon>Eukaryota</taxon>
        <taxon>Viridiplantae</taxon>
        <taxon>Streptophyta</taxon>
        <taxon>Embryophyta</taxon>
        <taxon>Tracheophyta</taxon>
        <taxon>Spermatophyta</taxon>
        <taxon>Magnoliopsida</taxon>
        <taxon>Liliopsida</taxon>
        <taxon>Poales</taxon>
        <taxon>Poaceae</taxon>
        <taxon>PACMAD clade</taxon>
        <taxon>Arundinoideae</taxon>
        <taxon>Arundineae</taxon>
        <taxon>Arundo</taxon>
    </lineage>
</organism>
<proteinExistence type="predicted"/>